<keyword evidence="2" id="KW-1185">Reference proteome</keyword>
<dbReference type="RefSeq" id="WP_274051499.1">
    <property type="nucleotide sequence ID" value="NZ_CP059693.1"/>
</dbReference>
<sequence>MATLGAGTLFKMSDMEQTPVFTAIPGVKTIGTIGEETPTVEVTSLADTAKQYIAGIVDGEEKEITVNYLKSDAEQKTFREAARAKETRDFEIEYPDGTKATMSMLLLGYKMNEAEMEAALTFTVKAKQVGTTTWTEA</sequence>
<dbReference type="Pfam" id="PF16463">
    <property type="entry name" value="Phage_TTP_13"/>
    <property type="match status" value="1"/>
</dbReference>
<proteinExistence type="predicted"/>
<dbReference type="EMBL" id="CP059693">
    <property type="protein sequence ID" value="WDE11345.1"/>
    <property type="molecule type" value="Genomic_DNA"/>
</dbReference>
<name>A0ABY7VCF7_9GAMM</name>
<dbReference type="Gene3D" id="4.10.410.40">
    <property type="match status" value="1"/>
</dbReference>
<organism evidence="1 2">
    <name type="scientific">Thalassomonas haliotis</name>
    <dbReference type="NCBI Taxonomy" id="485448"/>
    <lineage>
        <taxon>Bacteria</taxon>
        <taxon>Pseudomonadati</taxon>
        <taxon>Pseudomonadota</taxon>
        <taxon>Gammaproteobacteria</taxon>
        <taxon>Alteromonadales</taxon>
        <taxon>Colwelliaceae</taxon>
        <taxon>Thalassomonas</taxon>
    </lineage>
</organism>
<accession>A0ABY7VCF7</accession>
<evidence type="ECO:0000313" key="2">
    <source>
        <dbReference type="Proteomes" id="UP001215231"/>
    </source>
</evidence>
<dbReference type="Proteomes" id="UP001215231">
    <property type="component" value="Chromosome"/>
</dbReference>
<gene>
    <name evidence="1" type="ORF">H3N35_24505</name>
</gene>
<evidence type="ECO:0000313" key="1">
    <source>
        <dbReference type="EMBL" id="WDE11345.1"/>
    </source>
</evidence>
<reference evidence="1 2" key="1">
    <citation type="journal article" date="2022" name="Mar. Drugs">
        <title>Bioassay-Guided Fractionation Leads to the Detection of Cholic Acid Generated by the Rare Thalassomonas sp.</title>
        <authorList>
            <person name="Pheiffer F."/>
            <person name="Schneider Y.K."/>
            <person name="Hansen E.H."/>
            <person name="Andersen J.H."/>
            <person name="Isaksson J."/>
            <person name="Busche T."/>
            <person name="R C."/>
            <person name="Kalinowski J."/>
            <person name="Zyl L.V."/>
            <person name="Trindade M."/>
        </authorList>
    </citation>
    <scope>NUCLEOTIDE SEQUENCE [LARGE SCALE GENOMIC DNA]</scope>
    <source>
        <strain evidence="1 2">A5K-61T</strain>
    </source>
</reference>
<protein>
    <recommendedName>
        <fullName evidence="3">Phage tail protein</fullName>
    </recommendedName>
</protein>
<dbReference type="InterPro" id="IPR032493">
    <property type="entry name" value="Phage_TTP_13"/>
</dbReference>
<evidence type="ECO:0008006" key="3">
    <source>
        <dbReference type="Google" id="ProtNLM"/>
    </source>
</evidence>